<evidence type="ECO:0000256" key="7">
    <source>
        <dbReference type="ARBA" id="ARBA00023027"/>
    </source>
</evidence>
<dbReference type="FunFam" id="1.10.150.570:FF:000001">
    <property type="entry name" value="tRNA uridine 5-carboxymethylaminomethyl modification enzyme MnmG"/>
    <property type="match status" value="1"/>
</dbReference>
<sequence length="701" mass="78571">MATVSFTLHLCRFGRNLCNTLFPTTSSTTLLNPLRRRIHRRISSGSTFSRRFSTVVTTSSSRDLGYEFGIVDEKYDVIVVGGGHAGCEAALASARLGARTLLLTLNIDRIAWQPCNPAVGAPAKSQLVHEVDALGGEIGKIADRCYLQKRVLNASKGPAVRALRAQTDKREYALLMKNVVEWQVHFHNFFPSLLSDSGIYFLLTPNLSIREAMVTDIILGKNDNVEGVCTFFGMKFYAPSVILTTGTFMSGKIWVGRTSMPAGRAGESASHGLTENLQQLGFETDRLKTGTPARVDIRTVDFSGLEPQHGDEEVSWFSFDPDVHIEREQMCCYLTRTTSTTHQIIRDNLHETPTYGGWVEAKGPRYCPSIEDKGFSTGLPERLQLPLLRTLPGLENCSMLRPAYAVEYDYLPAHQCSRSLMTKKIQGLFFSGQINGTTGYEEAAAQGIVSGVNAARHADSKSLIVLERESSYIGTLIDDLVTKDLREPYRMLTSRSEHRLLLRSDNADSRLTPLGREIGLIDNRRWKLYQEKQARISEEKKRLKTPVKNSSTLESLLKKPHIQYGLLDKHGFGDKNLSRMERECVEIDIKYEGFIVRQQSQLQQMVTQQHKPLPEDLDYYAMRNLSLEAREKLSKVRPQTIGQASRVGGVSPADITALLIELEAKRRKAQGQRMYKMMNAIQANTQDEEPEVSLTETTRPG</sequence>
<dbReference type="Pfam" id="PF21680">
    <property type="entry name" value="GIDA_C_1st"/>
    <property type="match status" value="1"/>
</dbReference>
<feature type="domain" description="tRNA uridine 5-carboxymethylaminomethyl modification enzyme C-terminal subdomain" evidence="9">
    <location>
        <begin position="589"/>
        <end position="660"/>
    </location>
</feature>
<dbReference type="InterPro" id="IPR002218">
    <property type="entry name" value="MnmG-rel"/>
</dbReference>
<dbReference type="FunFam" id="3.50.50.60:FF:000119">
    <property type="entry name" value="tRNA uridine 5-carboxymethylaminomethyl modification enzyme MnmG"/>
    <property type="match status" value="1"/>
</dbReference>
<dbReference type="Gene3D" id="1.10.10.1800">
    <property type="entry name" value="tRNA uridine 5-carboxymethylaminomethyl modification enzyme MnmG/GidA"/>
    <property type="match status" value="1"/>
</dbReference>
<dbReference type="PANTHER" id="PTHR11806">
    <property type="entry name" value="GLUCOSE INHIBITED DIVISION PROTEIN A"/>
    <property type="match status" value="1"/>
</dbReference>
<dbReference type="SUPFAM" id="SSF51905">
    <property type="entry name" value="FAD/NAD(P)-binding domain"/>
    <property type="match status" value="1"/>
</dbReference>
<feature type="region of interest" description="Disordered" evidence="8">
    <location>
        <begin position="681"/>
        <end position="701"/>
    </location>
</feature>
<dbReference type="InterPro" id="IPR044920">
    <property type="entry name" value="MnmG_C_subdom_sf"/>
</dbReference>
<evidence type="ECO:0000256" key="4">
    <source>
        <dbReference type="ARBA" id="ARBA00022630"/>
    </source>
</evidence>
<accession>A0A2Z6MP51</accession>
<keyword evidence="6" id="KW-0274">FAD</keyword>
<evidence type="ECO:0000256" key="1">
    <source>
        <dbReference type="ARBA" id="ARBA00001974"/>
    </source>
</evidence>
<evidence type="ECO:0000256" key="3">
    <source>
        <dbReference type="ARBA" id="ARBA00022490"/>
    </source>
</evidence>
<dbReference type="EMBL" id="DF973311">
    <property type="protein sequence ID" value="GAU25385.1"/>
    <property type="molecule type" value="Genomic_DNA"/>
</dbReference>
<dbReference type="HAMAP" id="MF_00129">
    <property type="entry name" value="MnmG_GidA"/>
    <property type="match status" value="1"/>
</dbReference>
<dbReference type="Gene3D" id="1.10.150.570">
    <property type="entry name" value="GidA associated domain, C-terminal subdomain"/>
    <property type="match status" value="1"/>
</dbReference>
<dbReference type="AlphaFoldDB" id="A0A2Z6MP51"/>
<dbReference type="GO" id="GO:0005739">
    <property type="term" value="C:mitochondrion"/>
    <property type="evidence" value="ECO:0007669"/>
    <property type="project" value="GOC"/>
</dbReference>
<dbReference type="InterPro" id="IPR026904">
    <property type="entry name" value="MnmG_C"/>
</dbReference>
<reference evidence="11" key="1">
    <citation type="journal article" date="2017" name="Front. Plant Sci.">
        <title>Climate Clever Clovers: New Paradigm to Reduce the Environmental Footprint of Ruminants by Breeding Low Methanogenic Forages Utilizing Haplotype Variation.</title>
        <authorList>
            <person name="Kaur P."/>
            <person name="Appels R."/>
            <person name="Bayer P.E."/>
            <person name="Keeble-Gagnere G."/>
            <person name="Wang J."/>
            <person name="Hirakawa H."/>
            <person name="Shirasawa K."/>
            <person name="Vercoe P."/>
            <person name="Stefanova K."/>
            <person name="Durmic Z."/>
            <person name="Nichols P."/>
            <person name="Revell C."/>
            <person name="Isobe S.N."/>
            <person name="Edwards D."/>
            <person name="Erskine W."/>
        </authorList>
    </citation>
    <scope>NUCLEOTIDE SEQUENCE [LARGE SCALE GENOMIC DNA]</scope>
    <source>
        <strain evidence="11">cv. Daliak</strain>
    </source>
</reference>
<keyword evidence="3" id="KW-0963">Cytoplasm</keyword>
<keyword evidence="11" id="KW-1185">Reference proteome</keyword>
<comment type="similarity">
    <text evidence="2">Belongs to the MnmG family.</text>
</comment>
<keyword evidence="5" id="KW-0819">tRNA processing</keyword>
<dbReference type="OrthoDB" id="3329at2759"/>
<dbReference type="GO" id="GO:0030488">
    <property type="term" value="P:tRNA methylation"/>
    <property type="evidence" value="ECO:0007669"/>
    <property type="project" value="TreeGrafter"/>
</dbReference>
<dbReference type="InterPro" id="IPR040131">
    <property type="entry name" value="MnmG_N"/>
</dbReference>
<name>A0A2Z6MP51_TRISU</name>
<dbReference type="Gene3D" id="3.50.50.60">
    <property type="entry name" value="FAD/NAD(P)-binding domain"/>
    <property type="match status" value="2"/>
</dbReference>
<evidence type="ECO:0000256" key="6">
    <source>
        <dbReference type="ARBA" id="ARBA00022827"/>
    </source>
</evidence>
<keyword evidence="7" id="KW-0520">NAD</keyword>
<evidence type="ECO:0000256" key="2">
    <source>
        <dbReference type="ARBA" id="ARBA00007653"/>
    </source>
</evidence>
<evidence type="ECO:0000256" key="8">
    <source>
        <dbReference type="SAM" id="MobiDB-lite"/>
    </source>
</evidence>
<evidence type="ECO:0000313" key="11">
    <source>
        <dbReference type="Proteomes" id="UP000242715"/>
    </source>
</evidence>
<dbReference type="Proteomes" id="UP000242715">
    <property type="component" value="Unassembled WGS sequence"/>
</dbReference>
<dbReference type="InterPro" id="IPR004416">
    <property type="entry name" value="MnmG"/>
</dbReference>
<comment type="cofactor">
    <cofactor evidence="1">
        <name>FAD</name>
        <dbReference type="ChEBI" id="CHEBI:57692"/>
    </cofactor>
</comment>
<proteinExistence type="inferred from homology"/>
<dbReference type="FunFam" id="3.50.50.60:FF:000094">
    <property type="entry name" value="tRNA uridine 5-carboxymethylaminomethyl modification enzyme MnmG"/>
    <property type="match status" value="1"/>
</dbReference>
<dbReference type="PANTHER" id="PTHR11806:SF0">
    <property type="entry name" value="PROTEIN MTO1 HOMOLOG, MITOCHONDRIAL"/>
    <property type="match status" value="1"/>
</dbReference>
<evidence type="ECO:0000256" key="5">
    <source>
        <dbReference type="ARBA" id="ARBA00022694"/>
    </source>
</evidence>
<keyword evidence="4" id="KW-0285">Flavoprotein</keyword>
<dbReference type="Pfam" id="PF01134">
    <property type="entry name" value="GIDA"/>
    <property type="match status" value="1"/>
</dbReference>
<dbReference type="SMART" id="SM01228">
    <property type="entry name" value="GIDA_assoc_3"/>
    <property type="match status" value="1"/>
</dbReference>
<evidence type="ECO:0000313" key="10">
    <source>
        <dbReference type="EMBL" id="GAU25385.1"/>
    </source>
</evidence>
<protein>
    <recommendedName>
        <fullName evidence="9">tRNA uridine 5-carboxymethylaminomethyl modification enzyme C-terminal subdomain domain-containing protein</fullName>
    </recommendedName>
</protein>
<organism evidence="10 11">
    <name type="scientific">Trifolium subterraneum</name>
    <name type="common">Subterranean clover</name>
    <dbReference type="NCBI Taxonomy" id="3900"/>
    <lineage>
        <taxon>Eukaryota</taxon>
        <taxon>Viridiplantae</taxon>
        <taxon>Streptophyta</taxon>
        <taxon>Embryophyta</taxon>
        <taxon>Tracheophyta</taxon>
        <taxon>Spermatophyta</taxon>
        <taxon>Magnoliopsida</taxon>
        <taxon>eudicotyledons</taxon>
        <taxon>Gunneridae</taxon>
        <taxon>Pentapetalae</taxon>
        <taxon>rosids</taxon>
        <taxon>fabids</taxon>
        <taxon>Fabales</taxon>
        <taxon>Fabaceae</taxon>
        <taxon>Papilionoideae</taxon>
        <taxon>50 kb inversion clade</taxon>
        <taxon>NPAAA clade</taxon>
        <taxon>Hologalegina</taxon>
        <taxon>IRL clade</taxon>
        <taxon>Trifolieae</taxon>
        <taxon>Trifolium</taxon>
    </lineage>
</organism>
<dbReference type="InterPro" id="IPR036188">
    <property type="entry name" value="FAD/NAD-bd_sf"/>
</dbReference>
<evidence type="ECO:0000259" key="9">
    <source>
        <dbReference type="SMART" id="SM01228"/>
    </source>
</evidence>
<gene>
    <name evidence="10" type="ORF">TSUD_70380</name>
</gene>
<dbReference type="InterPro" id="IPR049312">
    <property type="entry name" value="GIDA_C_N"/>
</dbReference>
<dbReference type="Pfam" id="PF13932">
    <property type="entry name" value="SAM_GIDA_C"/>
    <property type="match status" value="1"/>
</dbReference>
<dbReference type="InterPro" id="IPR047001">
    <property type="entry name" value="MnmG_C_subdom"/>
</dbReference>
<dbReference type="GO" id="GO:0070899">
    <property type="term" value="P:mitochondrial tRNA wobble uridine modification"/>
    <property type="evidence" value="ECO:0007669"/>
    <property type="project" value="UniProtKB-ARBA"/>
</dbReference>
<dbReference type="GO" id="GO:0050660">
    <property type="term" value="F:flavin adenine dinucleotide binding"/>
    <property type="evidence" value="ECO:0007669"/>
    <property type="project" value="InterPro"/>
</dbReference>